<keyword evidence="5" id="KW-0249">Electron transport</keyword>
<evidence type="ECO:0000256" key="2">
    <source>
        <dbReference type="ARBA" id="ARBA00022485"/>
    </source>
</evidence>
<dbReference type="Pfam" id="PF13534">
    <property type="entry name" value="Fer4_17"/>
    <property type="match status" value="1"/>
</dbReference>
<dbReference type="GO" id="GO:0009055">
    <property type="term" value="F:electron transfer activity"/>
    <property type="evidence" value="ECO:0007669"/>
    <property type="project" value="InterPro"/>
</dbReference>
<keyword evidence="4" id="KW-0677">Repeat</keyword>
<dbReference type="GO" id="GO:0016020">
    <property type="term" value="C:membrane"/>
    <property type="evidence" value="ECO:0007669"/>
    <property type="project" value="InterPro"/>
</dbReference>
<protein>
    <submittedName>
        <fullName evidence="9">4Fe-4S dicluster domain-containing protein</fullName>
    </submittedName>
</protein>
<dbReference type="RefSeq" id="WP_321535147.1">
    <property type="nucleotide sequence ID" value="NZ_JARGDL010000004.1"/>
</dbReference>
<evidence type="ECO:0000313" key="9">
    <source>
        <dbReference type="EMBL" id="MDF1611380.1"/>
    </source>
</evidence>
<evidence type="ECO:0000256" key="4">
    <source>
        <dbReference type="ARBA" id="ARBA00022737"/>
    </source>
</evidence>
<name>A0AAE3P214_9BACT</name>
<dbReference type="Proteomes" id="UP001221302">
    <property type="component" value="Unassembled WGS sequence"/>
</dbReference>
<dbReference type="Gene3D" id="3.40.50.11540">
    <property type="entry name" value="NADH-ubiquinone oxidoreductase 51kDa subunit"/>
    <property type="match status" value="1"/>
</dbReference>
<dbReference type="PROSITE" id="PS51379">
    <property type="entry name" value="4FE4S_FER_2"/>
    <property type="match status" value="2"/>
</dbReference>
<evidence type="ECO:0000259" key="8">
    <source>
        <dbReference type="PROSITE" id="PS51379"/>
    </source>
</evidence>
<keyword evidence="2" id="KW-0004">4Fe-4S</keyword>
<dbReference type="PIRSF" id="PIRSF036408">
    <property type="entry name" value="PduS_prd"/>
    <property type="match status" value="1"/>
</dbReference>
<dbReference type="InterPro" id="IPR026902">
    <property type="entry name" value="RnfC_N"/>
</dbReference>
<dbReference type="Gene3D" id="3.10.20.600">
    <property type="match status" value="1"/>
</dbReference>
<keyword evidence="3" id="KW-0479">Metal-binding</keyword>
<comment type="caution">
    <text evidence="9">The sequence shown here is derived from an EMBL/GenBank/DDBJ whole genome shotgun (WGS) entry which is preliminary data.</text>
</comment>
<dbReference type="Pfam" id="PF13375">
    <property type="entry name" value="RnfC_N"/>
    <property type="match status" value="1"/>
</dbReference>
<dbReference type="AlphaFoldDB" id="A0AAE3P214"/>
<gene>
    <name evidence="9" type="ORF">P0M35_04400</name>
</gene>
<dbReference type="GO" id="GO:0051539">
    <property type="term" value="F:4 iron, 4 sulfur cluster binding"/>
    <property type="evidence" value="ECO:0007669"/>
    <property type="project" value="UniProtKB-KW"/>
</dbReference>
<dbReference type="SUPFAM" id="SSF142984">
    <property type="entry name" value="Nqo1 middle domain-like"/>
    <property type="match status" value="1"/>
</dbReference>
<dbReference type="InterPro" id="IPR037225">
    <property type="entry name" value="Nuo51_FMN-bd_sf"/>
</dbReference>
<keyword evidence="10" id="KW-1185">Reference proteome</keyword>
<sequence length="437" mass="48149">MDIVEKIFNAGVVGAGGAGFPTHIKAKSKVEFVLVNGAECEPLIHKDFELMCNFAPQILSGVEIMLNQTSAKKSYFGIKAKNQKAIETVEKNISNGKIEITQLGDFYPSGDEYELVYAATKRLIPPHGLPLDVGCVVNNVETFYNISNAMNDIPVTQKFITVTGAVKNPSSFFTPIGTSFDDLIKHAGGVTTSDFGIFVSGIMMGKLSFDVNEVVTKTTAGIIILPIDHYLIKRNSRPLQDKNRIGKSACDQCSYCTEFCPRYLLGYDVQPHKVMRSLGFTKTGEAVWNQYADLCCSCGLCSLYACPEDLYPREACDQGKVEMKKMGMKYQQQKEVKVHPMKEGRRVPLKQLMKRLDLLKFDTHTPFIANLPKPNEVKINLKQHVGSPAIPKVKLGSNVEVGDLIASIEDGKLGANIHASISGKVTHISENYIQISL</sequence>
<evidence type="ECO:0000256" key="1">
    <source>
        <dbReference type="ARBA" id="ARBA00022448"/>
    </source>
</evidence>
<dbReference type="InterPro" id="IPR017054">
    <property type="entry name" value="PduS"/>
</dbReference>
<dbReference type="PANTHER" id="PTHR43034:SF2">
    <property type="entry name" value="ION-TRANSLOCATING OXIDOREDUCTASE COMPLEX SUBUNIT C"/>
    <property type="match status" value="1"/>
</dbReference>
<proteinExistence type="predicted"/>
<evidence type="ECO:0000256" key="6">
    <source>
        <dbReference type="ARBA" id="ARBA00023004"/>
    </source>
</evidence>
<dbReference type="SUPFAM" id="SSF46548">
    <property type="entry name" value="alpha-helical ferredoxin"/>
    <property type="match status" value="1"/>
</dbReference>
<dbReference type="InterPro" id="IPR017896">
    <property type="entry name" value="4Fe4S_Fe-S-bd"/>
</dbReference>
<dbReference type="InterPro" id="IPR011053">
    <property type="entry name" value="Single_hybrid_motif"/>
</dbReference>
<dbReference type="SUPFAM" id="SSF142019">
    <property type="entry name" value="Nqo1 FMN-binding domain-like"/>
    <property type="match status" value="1"/>
</dbReference>
<accession>A0AAE3P214</accession>
<evidence type="ECO:0000256" key="7">
    <source>
        <dbReference type="ARBA" id="ARBA00023014"/>
    </source>
</evidence>
<dbReference type="InterPro" id="IPR019554">
    <property type="entry name" value="Soluble_ligand-bd"/>
</dbReference>
<feature type="domain" description="4Fe-4S ferredoxin-type" evidence="8">
    <location>
        <begin position="284"/>
        <end position="316"/>
    </location>
</feature>
<organism evidence="9 10">
    <name type="scientific">Stygiobacter electus</name>
    <dbReference type="NCBI Taxonomy" id="3032292"/>
    <lineage>
        <taxon>Bacteria</taxon>
        <taxon>Pseudomonadati</taxon>
        <taxon>Ignavibacteriota</taxon>
        <taxon>Ignavibacteria</taxon>
        <taxon>Ignavibacteriales</taxon>
        <taxon>Melioribacteraceae</taxon>
        <taxon>Stygiobacter</taxon>
    </lineage>
</organism>
<dbReference type="EMBL" id="JARGDL010000004">
    <property type="protein sequence ID" value="MDF1611380.1"/>
    <property type="molecule type" value="Genomic_DNA"/>
</dbReference>
<feature type="domain" description="4Fe-4S ferredoxin-type" evidence="8">
    <location>
        <begin position="241"/>
        <end position="270"/>
    </location>
</feature>
<evidence type="ECO:0000256" key="5">
    <source>
        <dbReference type="ARBA" id="ARBA00022982"/>
    </source>
</evidence>
<dbReference type="SUPFAM" id="SSF51230">
    <property type="entry name" value="Single hybrid motif"/>
    <property type="match status" value="1"/>
</dbReference>
<dbReference type="InterPro" id="IPR010208">
    <property type="entry name" value="Ion_transpt_RnfC/RsxC"/>
</dbReference>
<dbReference type="Pfam" id="PF10531">
    <property type="entry name" value="SLBB"/>
    <property type="match status" value="1"/>
</dbReference>
<dbReference type="GO" id="GO:0046872">
    <property type="term" value="F:metal ion binding"/>
    <property type="evidence" value="ECO:0007669"/>
    <property type="project" value="UniProtKB-KW"/>
</dbReference>
<dbReference type="PANTHER" id="PTHR43034">
    <property type="entry name" value="ION-TRANSLOCATING OXIDOREDUCTASE COMPLEX SUBUNIT C"/>
    <property type="match status" value="1"/>
</dbReference>
<keyword evidence="7" id="KW-0411">Iron-sulfur</keyword>
<keyword evidence="6" id="KW-0408">Iron</keyword>
<dbReference type="InterPro" id="IPR011538">
    <property type="entry name" value="Nuo51_FMN-bd"/>
</dbReference>
<reference evidence="9" key="1">
    <citation type="submission" date="2023-03" db="EMBL/GenBank/DDBJ databases">
        <title>Stygiobacter electus gen. nov., sp. nov., facultatively anaerobic thermotolerant bacterium of the class Ignavibacteria from a well of Yessentuki mineral water deposit.</title>
        <authorList>
            <person name="Podosokorskaya O.A."/>
            <person name="Elcheninov A.G."/>
            <person name="Petrova N.F."/>
            <person name="Zavarzina D.G."/>
            <person name="Kublanov I.V."/>
            <person name="Merkel A.Y."/>
        </authorList>
    </citation>
    <scope>NUCLEOTIDE SEQUENCE</scope>
    <source>
        <strain evidence="9">09-Me</strain>
    </source>
</reference>
<keyword evidence="1" id="KW-0813">Transport</keyword>
<dbReference type="Pfam" id="PF01512">
    <property type="entry name" value="Complex1_51K"/>
    <property type="match status" value="1"/>
</dbReference>
<evidence type="ECO:0000256" key="3">
    <source>
        <dbReference type="ARBA" id="ARBA00022723"/>
    </source>
</evidence>
<evidence type="ECO:0000313" key="10">
    <source>
        <dbReference type="Proteomes" id="UP001221302"/>
    </source>
</evidence>